<feature type="domain" description="Carbohydrate kinase PfkB" evidence="13">
    <location>
        <begin position="5"/>
        <end position="289"/>
    </location>
</feature>
<dbReference type="AlphaFoldDB" id="A0A3D9VB10"/>
<dbReference type="GO" id="GO:0046872">
    <property type="term" value="F:metal ion binding"/>
    <property type="evidence" value="ECO:0007669"/>
    <property type="project" value="UniProtKB-KW"/>
</dbReference>
<dbReference type="InterPro" id="IPR002139">
    <property type="entry name" value="Ribo/fructo_kinase"/>
</dbReference>
<dbReference type="Pfam" id="PF00294">
    <property type="entry name" value="PfkB"/>
    <property type="match status" value="1"/>
</dbReference>
<dbReference type="PROSITE" id="PS00584">
    <property type="entry name" value="PFKB_KINASES_2"/>
    <property type="match status" value="1"/>
</dbReference>
<keyword evidence="7 12" id="KW-0418">Kinase</keyword>
<comment type="caution">
    <text evidence="12">Lacks conserved residue(s) required for the propagation of feature annotation.</text>
</comment>
<feature type="binding site" evidence="12">
    <location>
        <begin position="41"/>
        <end position="45"/>
    </location>
    <ligand>
        <name>substrate</name>
    </ligand>
</feature>
<evidence type="ECO:0000313" key="14">
    <source>
        <dbReference type="EMBL" id="REF37893.1"/>
    </source>
</evidence>
<sequence>MPSPRVCVLGSANMDLVVFADRAPARGETVAGRSLLTVPGGKGANQAIAVARAGGDVRMVGAVGTDVWGDQVLAVLQAAGVDVSAVRRVDGPTGTAHVLVDASGDNSIVVVPGANGAVHDPVPGLDAALDGAGILLLQLELPLDAVLAGARAARQRGVRVVLTPAPARALPAELLELVDLLVPNESEAAVLTGCGDPEAAAAALLDAVPEVVVTMGARGAVWRRRGADPLHVPAPQVTAVDTTAAGDTFVGALAVALGENRPPRAALTWAVAAAALSVQKRGASTSMPSRAEIVAFVRDAFGHEVC</sequence>
<comment type="subcellular location">
    <subcellularLocation>
        <location evidence="12">Cytoplasm</location>
    </subcellularLocation>
</comment>
<feature type="binding site" evidence="12">
    <location>
        <position position="247"/>
    </location>
    <ligand>
        <name>substrate</name>
    </ligand>
</feature>
<dbReference type="Gene3D" id="3.40.1190.20">
    <property type="match status" value="1"/>
</dbReference>
<feature type="binding site" evidence="12">
    <location>
        <position position="277"/>
    </location>
    <ligand>
        <name>K(+)</name>
        <dbReference type="ChEBI" id="CHEBI:29103"/>
    </ligand>
</feature>
<protein>
    <recommendedName>
        <fullName evidence="3 12">Ribokinase</fullName>
        <shortName evidence="12">RK</shortName>
        <ecNumber evidence="2 12">2.7.1.15</ecNumber>
    </recommendedName>
</protein>
<keyword evidence="11 12" id="KW-0119">Carbohydrate metabolism</keyword>
<dbReference type="GO" id="GO:0019303">
    <property type="term" value="P:D-ribose catabolic process"/>
    <property type="evidence" value="ECO:0007669"/>
    <property type="project" value="UniProtKB-UniRule"/>
</dbReference>
<dbReference type="InterPro" id="IPR002173">
    <property type="entry name" value="Carboh/pur_kinase_PfkB_CS"/>
</dbReference>
<dbReference type="PANTHER" id="PTHR10584">
    <property type="entry name" value="SUGAR KINASE"/>
    <property type="match status" value="1"/>
</dbReference>
<evidence type="ECO:0000256" key="9">
    <source>
        <dbReference type="ARBA" id="ARBA00022842"/>
    </source>
</evidence>
<reference evidence="14 15" key="1">
    <citation type="submission" date="2018-08" db="EMBL/GenBank/DDBJ databases">
        <title>Sequencing the genomes of 1000 actinobacteria strains.</title>
        <authorList>
            <person name="Klenk H.-P."/>
        </authorList>
    </citation>
    <scope>NUCLEOTIDE SEQUENCE [LARGE SCALE GENOMIC DNA]</scope>
    <source>
        <strain evidence="14 15">DSM 22891</strain>
    </source>
</reference>
<feature type="binding site" evidence="12">
    <location>
        <position position="184"/>
    </location>
    <ligand>
        <name>ATP</name>
        <dbReference type="ChEBI" id="CHEBI:30616"/>
    </ligand>
</feature>
<dbReference type="GO" id="GO:0005829">
    <property type="term" value="C:cytosol"/>
    <property type="evidence" value="ECO:0007669"/>
    <property type="project" value="TreeGrafter"/>
</dbReference>
<comment type="catalytic activity">
    <reaction evidence="12">
        <text>D-ribose + ATP = D-ribose 5-phosphate + ADP + H(+)</text>
        <dbReference type="Rhea" id="RHEA:13697"/>
        <dbReference type="ChEBI" id="CHEBI:15378"/>
        <dbReference type="ChEBI" id="CHEBI:30616"/>
        <dbReference type="ChEBI" id="CHEBI:47013"/>
        <dbReference type="ChEBI" id="CHEBI:78346"/>
        <dbReference type="ChEBI" id="CHEBI:456216"/>
        <dbReference type="EC" id="2.7.1.15"/>
    </reaction>
</comment>
<dbReference type="RefSeq" id="WP_115851277.1">
    <property type="nucleotide sequence ID" value="NZ_QTUC01000001.1"/>
</dbReference>
<dbReference type="HAMAP" id="MF_01987">
    <property type="entry name" value="Ribokinase"/>
    <property type="match status" value="1"/>
</dbReference>
<evidence type="ECO:0000256" key="2">
    <source>
        <dbReference type="ARBA" id="ARBA00012035"/>
    </source>
</evidence>
<keyword evidence="9 12" id="KW-0460">Magnesium</keyword>
<keyword evidence="12" id="KW-0963">Cytoplasm</keyword>
<evidence type="ECO:0000256" key="11">
    <source>
        <dbReference type="ARBA" id="ARBA00023277"/>
    </source>
</evidence>
<dbReference type="GO" id="GO:0005524">
    <property type="term" value="F:ATP binding"/>
    <property type="evidence" value="ECO:0007669"/>
    <property type="project" value="UniProtKB-UniRule"/>
</dbReference>
<organism evidence="14 15">
    <name type="scientific">Thermasporomyces composti</name>
    <dbReference type="NCBI Taxonomy" id="696763"/>
    <lineage>
        <taxon>Bacteria</taxon>
        <taxon>Bacillati</taxon>
        <taxon>Actinomycetota</taxon>
        <taxon>Actinomycetes</taxon>
        <taxon>Propionibacteriales</taxon>
        <taxon>Nocardioidaceae</taxon>
        <taxon>Thermasporomyces</taxon>
    </lineage>
</organism>
<evidence type="ECO:0000256" key="7">
    <source>
        <dbReference type="ARBA" id="ARBA00022777"/>
    </source>
</evidence>
<feature type="binding site" evidence="12">
    <location>
        <position position="243"/>
    </location>
    <ligand>
        <name>K(+)</name>
        <dbReference type="ChEBI" id="CHEBI:29103"/>
    </ligand>
</feature>
<evidence type="ECO:0000313" key="15">
    <source>
        <dbReference type="Proteomes" id="UP000256485"/>
    </source>
</evidence>
<feature type="active site" description="Proton acceptor" evidence="12">
    <location>
        <position position="247"/>
    </location>
</feature>
<keyword evidence="6 12" id="KW-0547">Nucleotide-binding</keyword>
<keyword evidence="5 12" id="KW-0479">Metal-binding</keyword>
<dbReference type="CDD" id="cd01174">
    <property type="entry name" value="ribokinase"/>
    <property type="match status" value="1"/>
</dbReference>
<accession>A0A3D9VB10</accession>
<keyword evidence="15" id="KW-1185">Reference proteome</keyword>
<comment type="function">
    <text evidence="12">Catalyzes the phosphorylation of ribose at O-5 in a reaction requiring ATP and magnesium. The resulting D-ribose-5-phosphate can then be used either for sythesis of nucleotides, histidine, and tryptophan, or as a component of the pentose phosphate pathway.</text>
</comment>
<dbReference type="InterPro" id="IPR029056">
    <property type="entry name" value="Ribokinase-like"/>
</dbReference>
<feature type="binding site" evidence="12">
    <location>
        <position position="280"/>
    </location>
    <ligand>
        <name>K(+)</name>
        <dbReference type="ChEBI" id="CHEBI:29103"/>
    </ligand>
</feature>
<feature type="binding site" evidence="12">
    <location>
        <begin position="13"/>
        <end position="15"/>
    </location>
    <ligand>
        <name>substrate</name>
    </ligand>
</feature>
<dbReference type="PRINTS" id="PR00990">
    <property type="entry name" value="RIBOKINASE"/>
</dbReference>
<dbReference type="InterPro" id="IPR011611">
    <property type="entry name" value="PfkB_dom"/>
</dbReference>
<dbReference type="GO" id="GO:0004747">
    <property type="term" value="F:ribokinase activity"/>
    <property type="evidence" value="ECO:0007669"/>
    <property type="project" value="UniProtKB-UniRule"/>
</dbReference>
<comment type="activity regulation">
    <text evidence="12">Activated by a monovalent cation that binds near, but not in, the active site. The most likely occupant of the site in vivo is potassium. Ion binding induces a conformational change that may alter substrate affinity.</text>
</comment>
<feature type="binding site" evidence="12">
    <location>
        <position position="241"/>
    </location>
    <ligand>
        <name>K(+)</name>
        <dbReference type="ChEBI" id="CHEBI:29103"/>
    </ligand>
</feature>
<evidence type="ECO:0000256" key="6">
    <source>
        <dbReference type="ARBA" id="ARBA00022741"/>
    </source>
</evidence>
<dbReference type="EMBL" id="QTUC01000001">
    <property type="protein sequence ID" value="REF37893.1"/>
    <property type="molecule type" value="Genomic_DNA"/>
</dbReference>
<dbReference type="OrthoDB" id="9775849at2"/>
<dbReference type="PANTHER" id="PTHR10584:SF166">
    <property type="entry name" value="RIBOKINASE"/>
    <property type="match status" value="1"/>
</dbReference>
<feature type="binding site" evidence="12">
    <location>
        <begin position="214"/>
        <end position="219"/>
    </location>
    <ligand>
        <name>ATP</name>
        <dbReference type="ChEBI" id="CHEBI:30616"/>
    </ligand>
</feature>
<comment type="cofactor">
    <cofactor evidence="12">
        <name>Mg(2+)</name>
        <dbReference type="ChEBI" id="CHEBI:18420"/>
    </cofactor>
    <text evidence="12">Requires a divalent cation, most likely magnesium in vivo, as an electrophilic catalyst to aid phosphoryl group transfer. It is the chelate of the metal and the nucleotide that is the actual substrate.</text>
</comment>
<proteinExistence type="inferred from homology"/>
<feature type="binding site" evidence="12">
    <location>
        <begin position="246"/>
        <end position="247"/>
    </location>
    <ligand>
        <name>ATP</name>
        <dbReference type="ChEBI" id="CHEBI:30616"/>
    </ligand>
</feature>
<name>A0A3D9VB10_THECX</name>
<comment type="similarity">
    <text evidence="12">Belongs to the carbohydrate kinase PfkB family. Ribokinase subfamily.</text>
</comment>
<feature type="binding site" evidence="12">
    <location>
        <position position="282"/>
    </location>
    <ligand>
        <name>K(+)</name>
        <dbReference type="ChEBI" id="CHEBI:29103"/>
    </ligand>
</feature>
<evidence type="ECO:0000256" key="10">
    <source>
        <dbReference type="ARBA" id="ARBA00022958"/>
    </source>
</evidence>
<evidence type="ECO:0000256" key="3">
    <source>
        <dbReference type="ARBA" id="ARBA00016943"/>
    </source>
</evidence>
<evidence type="ECO:0000259" key="13">
    <source>
        <dbReference type="Pfam" id="PF00294"/>
    </source>
</evidence>
<comment type="subunit">
    <text evidence="12">Homodimer.</text>
</comment>
<comment type="similarity">
    <text evidence="1">Belongs to the carbohydrate kinase pfkB family.</text>
</comment>
<evidence type="ECO:0000256" key="4">
    <source>
        <dbReference type="ARBA" id="ARBA00022679"/>
    </source>
</evidence>
<dbReference type="EC" id="2.7.1.15" evidence="2 12"/>
<evidence type="ECO:0000256" key="12">
    <source>
        <dbReference type="HAMAP-Rule" id="MF_01987"/>
    </source>
</evidence>
<dbReference type="InterPro" id="IPR011877">
    <property type="entry name" value="Ribokinase"/>
</dbReference>
<evidence type="ECO:0000256" key="8">
    <source>
        <dbReference type="ARBA" id="ARBA00022840"/>
    </source>
</evidence>
<dbReference type="NCBIfam" id="TIGR02152">
    <property type="entry name" value="D_ribokin_bact"/>
    <property type="match status" value="1"/>
</dbReference>
<dbReference type="SUPFAM" id="SSF53613">
    <property type="entry name" value="Ribokinase-like"/>
    <property type="match status" value="1"/>
</dbReference>
<comment type="caution">
    <text evidence="14">The sequence shown here is derived from an EMBL/GenBank/DDBJ whole genome shotgun (WGS) entry which is preliminary data.</text>
</comment>
<feature type="binding site" evidence="12">
    <location>
        <position position="286"/>
    </location>
    <ligand>
        <name>K(+)</name>
        <dbReference type="ChEBI" id="CHEBI:29103"/>
    </ligand>
</feature>
<dbReference type="Proteomes" id="UP000256485">
    <property type="component" value="Unassembled WGS sequence"/>
</dbReference>
<comment type="pathway">
    <text evidence="12">Carbohydrate metabolism; D-ribose degradation; D-ribose 5-phosphate from beta-D-ribopyranose: step 2/2.</text>
</comment>
<evidence type="ECO:0000256" key="1">
    <source>
        <dbReference type="ARBA" id="ARBA00005380"/>
    </source>
</evidence>
<gene>
    <name evidence="12" type="primary">rbsK</name>
    <name evidence="14" type="ORF">DFJ64_3354</name>
</gene>
<keyword evidence="8 12" id="KW-0067">ATP-binding</keyword>
<evidence type="ECO:0000256" key="5">
    <source>
        <dbReference type="ARBA" id="ARBA00022723"/>
    </source>
</evidence>
<keyword evidence="4 12" id="KW-0808">Transferase</keyword>
<feature type="binding site" evidence="12">
    <location>
        <position position="140"/>
    </location>
    <ligand>
        <name>substrate</name>
    </ligand>
</feature>
<dbReference type="UniPathway" id="UPA00916">
    <property type="reaction ID" value="UER00889"/>
</dbReference>
<keyword evidence="10 12" id="KW-0630">Potassium</keyword>